<dbReference type="Pfam" id="PF00781">
    <property type="entry name" value="DAGK_cat"/>
    <property type="match status" value="1"/>
</dbReference>
<dbReference type="GO" id="GO:0016301">
    <property type="term" value="F:kinase activity"/>
    <property type="evidence" value="ECO:0007669"/>
    <property type="project" value="UniProtKB-KW"/>
</dbReference>
<name>A0A521AFV1_9SPHI</name>
<keyword evidence="2" id="KW-0418">Kinase</keyword>
<dbReference type="EMBL" id="FXTN01000001">
    <property type="protein sequence ID" value="SMO33638.1"/>
    <property type="molecule type" value="Genomic_DNA"/>
</dbReference>
<dbReference type="OrthoDB" id="9786026at2"/>
<proteinExistence type="predicted"/>
<dbReference type="InterPro" id="IPR016064">
    <property type="entry name" value="NAD/diacylglycerol_kinase_sf"/>
</dbReference>
<dbReference type="GO" id="GO:0005524">
    <property type="term" value="F:ATP binding"/>
    <property type="evidence" value="ECO:0007669"/>
    <property type="project" value="InterPro"/>
</dbReference>
<dbReference type="InterPro" id="IPR005218">
    <property type="entry name" value="Diacylglycerol/lipid_kinase"/>
</dbReference>
<dbReference type="PANTHER" id="PTHR30492">
    <property type="entry name" value="METHYLGLYOXAL SYNTHASE"/>
    <property type="match status" value="1"/>
</dbReference>
<dbReference type="GO" id="GO:0008654">
    <property type="term" value="P:phospholipid biosynthetic process"/>
    <property type="evidence" value="ECO:0007669"/>
    <property type="project" value="InterPro"/>
</dbReference>
<keyword evidence="3" id="KW-1185">Reference proteome</keyword>
<sequence>MSFKHITFIINPGAAKQEPVLSLINQAMNAFGGEWDIMITKKNRGPGVIAAELIGNTDLVVVYGGDGCVTEVAAVLKGSALPMAILPGGTANVMAKELGIPQDTAQALEILKNESYQIISVDMGMMNDEPFLLRVNIGIMADMVITADRKLKDSIGQLAYGFTALKTVSAAEPVTYRLEIDGEEIVEQGVSLTITNSGHIGIGEFSLQPGISISDGFLDVILMKDSNFISILKIAGNTLLQSTTDALLHWKCKTAVVNMDSPVNFICDDREVQAGQIKINVVPAAIQLLVPMIH</sequence>
<dbReference type="PANTHER" id="PTHR30492:SF0">
    <property type="entry name" value="METHYLGLYOXAL SYNTHASE"/>
    <property type="match status" value="1"/>
</dbReference>
<evidence type="ECO:0000259" key="1">
    <source>
        <dbReference type="PROSITE" id="PS50146"/>
    </source>
</evidence>
<evidence type="ECO:0000313" key="2">
    <source>
        <dbReference type="EMBL" id="SMO33638.1"/>
    </source>
</evidence>
<accession>A0A521AFV1</accession>
<dbReference type="Gene3D" id="2.60.200.40">
    <property type="match status" value="1"/>
</dbReference>
<dbReference type="GO" id="GO:0019242">
    <property type="term" value="P:methylglyoxal biosynthetic process"/>
    <property type="evidence" value="ECO:0007669"/>
    <property type="project" value="InterPro"/>
</dbReference>
<dbReference type="InterPro" id="IPR045540">
    <property type="entry name" value="YegS/DAGK_C"/>
</dbReference>
<dbReference type="Gene3D" id="3.40.50.10330">
    <property type="entry name" value="Probable inorganic polyphosphate/atp-NAD kinase, domain 1"/>
    <property type="match status" value="1"/>
</dbReference>
<feature type="domain" description="DAGKc" evidence="1">
    <location>
        <begin position="1"/>
        <end position="130"/>
    </location>
</feature>
<dbReference type="PROSITE" id="PS50146">
    <property type="entry name" value="DAGK"/>
    <property type="match status" value="1"/>
</dbReference>
<protein>
    <submittedName>
        <fullName evidence="2">Lipid kinase, YegS/Rv2252/BmrU family</fullName>
    </submittedName>
</protein>
<keyword evidence="2" id="KW-0808">Transferase</keyword>
<dbReference type="RefSeq" id="WP_142526268.1">
    <property type="nucleotide sequence ID" value="NZ_CBCSJO010000002.1"/>
</dbReference>
<dbReference type="Pfam" id="PF19279">
    <property type="entry name" value="YegS_C"/>
    <property type="match status" value="1"/>
</dbReference>
<evidence type="ECO:0000313" key="3">
    <source>
        <dbReference type="Proteomes" id="UP000320300"/>
    </source>
</evidence>
<dbReference type="AlphaFoldDB" id="A0A521AFV1"/>
<dbReference type="InterPro" id="IPR004363">
    <property type="entry name" value="Methylgl_synth"/>
</dbReference>
<organism evidence="2 3">
    <name type="scientific">Pedobacter westerhofensis</name>
    <dbReference type="NCBI Taxonomy" id="425512"/>
    <lineage>
        <taxon>Bacteria</taxon>
        <taxon>Pseudomonadati</taxon>
        <taxon>Bacteroidota</taxon>
        <taxon>Sphingobacteriia</taxon>
        <taxon>Sphingobacteriales</taxon>
        <taxon>Sphingobacteriaceae</taxon>
        <taxon>Pedobacter</taxon>
    </lineage>
</organism>
<dbReference type="SMART" id="SM00046">
    <property type="entry name" value="DAGKc"/>
    <property type="match status" value="1"/>
</dbReference>
<gene>
    <name evidence="2" type="ORF">SAMN06265348_101147</name>
</gene>
<reference evidence="2 3" key="1">
    <citation type="submission" date="2017-05" db="EMBL/GenBank/DDBJ databases">
        <authorList>
            <person name="Varghese N."/>
            <person name="Submissions S."/>
        </authorList>
    </citation>
    <scope>NUCLEOTIDE SEQUENCE [LARGE SCALE GENOMIC DNA]</scope>
    <source>
        <strain evidence="2 3">DSM 19036</strain>
    </source>
</reference>
<dbReference type="Proteomes" id="UP000320300">
    <property type="component" value="Unassembled WGS sequence"/>
</dbReference>
<dbReference type="InterPro" id="IPR017438">
    <property type="entry name" value="ATP-NAD_kinase_N"/>
</dbReference>
<dbReference type="InterPro" id="IPR001206">
    <property type="entry name" value="Diacylglycerol_kinase_cat_dom"/>
</dbReference>
<dbReference type="GO" id="GO:0005829">
    <property type="term" value="C:cytosol"/>
    <property type="evidence" value="ECO:0007669"/>
    <property type="project" value="TreeGrafter"/>
</dbReference>
<dbReference type="GO" id="GO:0008929">
    <property type="term" value="F:methylglyoxal synthase activity"/>
    <property type="evidence" value="ECO:0007669"/>
    <property type="project" value="InterPro"/>
</dbReference>
<dbReference type="NCBIfam" id="TIGR00147">
    <property type="entry name" value="YegS/Rv2252/BmrU family lipid kinase"/>
    <property type="match status" value="1"/>
</dbReference>
<dbReference type="SUPFAM" id="SSF111331">
    <property type="entry name" value="NAD kinase/diacylglycerol kinase-like"/>
    <property type="match status" value="1"/>
</dbReference>